<evidence type="ECO:0000256" key="8">
    <source>
        <dbReference type="ARBA" id="ARBA00023136"/>
    </source>
</evidence>
<evidence type="ECO:0000256" key="9">
    <source>
        <dbReference type="ARBA" id="ARBA00037934"/>
    </source>
</evidence>
<comment type="caution">
    <text evidence="13">The sequence shown here is derived from an EMBL/GenBank/DDBJ whole genome shotgun (WGS) entry which is preliminary data.</text>
</comment>
<feature type="domain" description="Sec20 C-terminal" evidence="12">
    <location>
        <begin position="141"/>
        <end position="229"/>
    </location>
</feature>
<dbReference type="PANTHER" id="PTHR12825:SF0">
    <property type="entry name" value="VESICLE TRANSPORT PROTEIN SEC20"/>
    <property type="match status" value="1"/>
</dbReference>
<dbReference type="Proteomes" id="UP000807342">
    <property type="component" value="Unassembled WGS sequence"/>
</dbReference>
<evidence type="ECO:0000256" key="7">
    <source>
        <dbReference type="ARBA" id="ARBA00023054"/>
    </source>
</evidence>
<evidence type="ECO:0000256" key="1">
    <source>
        <dbReference type="ARBA" id="ARBA00004163"/>
    </source>
</evidence>
<comment type="subcellular location">
    <subcellularLocation>
        <location evidence="1">Endoplasmic reticulum membrane</location>
        <topology evidence="1">Single-pass type IV membrane protein</topology>
    </subcellularLocation>
</comment>
<keyword evidence="8 11" id="KW-0472">Membrane</keyword>
<dbReference type="Pfam" id="PF03908">
    <property type="entry name" value="Sec20"/>
    <property type="match status" value="1"/>
</dbReference>
<evidence type="ECO:0000256" key="5">
    <source>
        <dbReference type="ARBA" id="ARBA00022892"/>
    </source>
</evidence>
<dbReference type="GO" id="GO:0005484">
    <property type="term" value="F:SNAP receptor activity"/>
    <property type="evidence" value="ECO:0007669"/>
    <property type="project" value="InterPro"/>
</dbReference>
<protein>
    <submittedName>
        <fullName evidence="13">Sec20-domain-containing protein</fullName>
    </submittedName>
</protein>
<keyword evidence="2" id="KW-0813">Transport</keyword>
<keyword evidence="3 11" id="KW-0812">Transmembrane</keyword>
<keyword evidence="14" id="KW-1185">Reference proteome</keyword>
<dbReference type="GO" id="GO:0005789">
    <property type="term" value="C:endoplasmic reticulum membrane"/>
    <property type="evidence" value="ECO:0007669"/>
    <property type="project" value="UniProtKB-SubCell"/>
</dbReference>
<evidence type="ECO:0000256" key="10">
    <source>
        <dbReference type="SAM" id="MobiDB-lite"/>
    </source>
</evidence>
<evidence type="ECO:0000256" key="2">
    <source>
        <dbReference type="ARBA" id="ARBA00022448"/>
    </source>
</evidence>
<evidence type="ECO:0000256" key="6">
    <source>
        <dbReference type="ARBA" id="ARBA00022989"/>
    </source>
</evidence>
<organism evidence="13 14">
    <name type="scientific">Macrolepiota fuliginosa MF-IS2</name>
    <dbReference type="NCBI Taxonomy" id="1400762"/>
    <lineage>
        <taxon>Eukaryota</taxon>
        <taxon>Fungi</taxon>
        <taxon>Dikarya</taxon>
        <taxon>Basidiomycota</taxon>
        <taxon>Agaricomycotina</taxon>
        <taxon>Agaricomycetes</taxon>
        <taxon>Agaricomycetidae</taxon>
        <taxon>Agaricales</taxon>
        <taxon>Agaricineae</taxon>
        <taxon>Agaricaceae</taxon>
        <taxon>Macrolepiota</taxon>
    </lineage>
</organism>
<sequence>MFDDHTAAAIDAARRRIYDIHNLQIPRLRQCESSLADQHQLSSELREDMDNVGRLVEELAVAIEDQQGEKARRELEMAVNEMRDTLSQLRRDTRGALLASKRAIDSRNARAVREELFQSAALKEKQNLNEKVTDDVLMKANDDVTETLRRTINLMQGELERSVLTTQMLNESTATLRATSQTHDTLNSLMLTSKQLITALEKADWLDRIVILSAFMFFVLVVLFILKQRFIDRGLRIALWWTRFIPLPDLSRKQTNVLKAAEEGSAFLSATATAVTSSLSSVVAATSSTLALSSTAMQTDSISSPQSIAAPEAETNTPSPLPSAIDSTHIEL</sequence>
<accession>A0A9P5XMI8</accession>
<feature type="region of interest" description="Disordered" evidence="10">
    <location>
        <begin position="303"/>
        <end position="332"/>
    </location>
</feature>
<dbReference type="InterPro" id="IPR005606">
    <property type="entry name" value="Sec20"/>
</dbReference>
<reference evidence="13" key="1">
    <citation type="submission" date="2020-11" db="EMBL/GenBank/DDBJ databases">
        <authorList>
            <consortium name="DOE Joint Genome Institute"/>
            <person name="Ahrendt S."/>
            <person name="Riley R."/>
            <person name="Andreopoulos W."/>
            <person name="Labutti K."/>
            <person name="Pangilinan J."/>
            <person name="Ruiz-Duenas F.J."/>
            <person name="Barrasa J.M."/>
            <person name="Sanchez-Garcia M."/>
            <person name="Camarero S."/>
            <person name="Miyauchi S."/>
            <person name="Serrano A."/>
            <person name="Linde D."/>
            <person name="Babiker R."/>
            <person name="Drula E."/>
            <person name="Ayuso-Fernandez I."/>
            <person name="Pacheco R."/>
            <person name="Padilla G."/>
            <person name="Ferreira P."/>
            <person name="Barriuso J."/>
            <person name="Kellner H."/>
            <person name="Castanera R."/>
            <person name="Alfaro M."/>
            <person name="Ramirez L."/>
            <person name="Pisabarro A.G."/>
            <person name="Kuo A."/>
            <person name="Tritt A."/>
            <person name="Lipzen A."/>
            <person name="He G."/>
            <person name="Yan M."/>
            <person name="Ng V."/>
            <person name="Cullen D."/>
            <person name="Martin F."/>
            <person name="Rosso M.-N."/>
            <person name="Henrissat B."/>
            <person name="Hibbett D."/>
            <person name="Martinez A.T."/>
            <person name="Grigoriev I.V."/>
        </authorList>
    </citation>
    <scope>NUCLEOTIDE SEQUENCE</scope>
    <source>
        <strain evidence="13">MF-IS2</strain>
    </source>
</reference>
<evidence type="ECO:0000313" key="13">
    <source>
        <dbReference type="EMBL" id="KAF9453589.1"/>
    </source>
</evidence>
<evidence type="ECO:0000256" key="4">
    <source>
        <dbReference type="ARBA" id="ARBA00022824"/>
    </source>
</evidence>
<keyword evidence="5" id="KW-0931">ER-Golgi transport</keyword>
<dbReference type="OrthoDB" id="46868at2759"/>
<dbReference type="AlphaFoldDB" id="A0A9P5XMI8"/>
<name>A0A9P5XMI8_9AGAR</name>
<comment type="similarity">
    <text evidence="9">Belongs to the SEC20 family.</text>
</comment>
<evidence type="ECO:0000256" key="11">
    <source>
        <dbReference type="SAM" id="Phobius"/>
    </source>
</evidence>
<dbReference type="GO" id="GO:0006890">
    <property type="term" value="P:retrograde vesicle-mediated transport, Golgi to endoplasmic reticulum"/>
    <property type="evidence" value="ECO:0007669"/>
    <property type="project" value="InterPro"/>
</dbReference>
<dbReference type="InterPro" id="IPR056173">
    <property type="entry name" value="Sec20_C"/>
</dbReference>
<dbReference type="GO" id="GO:0031201">
    <property type="term" value="C:SNARE complex"/>
    <property type="evidence" value="ECO:0007669"/>
    <property type="project" value="TreeGrafter"/>
</dbReference>
<keyword evidence="4" id="KW-0256">Endoplasmic reticulum</keyword>
<keyword evidence="7" id="KW-0175">Coiled coil</keyword>
<evidence type="ECO:0000313" key="14">
    <source>
        <dbReference type="Proteomes" id="UP000807342"/>
    </source>
</evidence>
<evidence type="ECO:0000259" key="12">
    <source>
        <dbReference type="Pfam" id="PF03908"/>
    </source>
</evidence>
<gene>
    <name evidence="13" type="ORF">P691DRAFT_658239</name>
</gene>
<dbReference type="PANTHER" id="PTHR12825">
    <property type="entry name" value="BNIP1-RELATED"/>
    <property type="match status" value="1"/>
</dbReference>
<proteinExistence type="inferred from homology"/>
<keyword evidence="6 11" id="KW-1133">Transmembrane helix</keyword>
<feature type="transmembrane region" description="Helical" evidence="11">
    <location>
        <begin position="205"/>
        <end position="226"/>
    </location>
</feature>
<evidence type="ECO:0000256" key="3">
    <source>
        <dbReference type="ARBA" id="ARBA00022692"/>
    </source>
</evidence>
<dbReference type="EMBL" id="MU151060">
    <property type="protein sequence ID" value="KAF9453589.1"/>
    <property type="molecule type" value="Genomic_DNA"/>
</dbReference>